<organism evidence="3 4">
    <name type="scientific">Croceicoccus pelagius</name>
    <dbReference type="NCBI Taxonomy" id="1703341"/>
    <lineage>
        <taxon>Bacteria</taxon>
        <taxon>Pseudomonadati</taxon>
        <taxon>Pseudomonadota</taxon>
        <taxon>Alphaproteobacteria</taxon>
        <taxon>Sphingomonadales</taxon>
        <taxon>Erythrobacteraceae</taxon>
        <taxon>Croceicoccus</taxon>
    </lineage>
</organism>
<feature type="signal peptide" evidence="1">
    <location>
        <begin position="1"/>
        <end position="33"/>
    </location>
</feature>
<comment type="caution">
    <text evidence="3">The sequence shown here is derived from an EMBL/GenBank/DDBJ whole genome shotgun (WGS) entry which is preliminary data.</text>
</comment>
<proteinExistence type="predicted"/>
<evidence type="ECO:0000259" key="2">
    <source>
        <dbReference type="Pfam" id="PF13372"/>
    </source>
</evidence>
<accession>A0A916YN39</accession>
<name>A0A916YN39_9SPHN</name>
<dbReference type="Gene3D" id="2.40.160.10">
    <property type="entry name" value="Porin"/>
    <property type="match status" value="1"/>
</dbReference>
<keyword evidence="1" id="KW-0732">Signal</keyword>
<evidence type="ECO:0000313" key="4">
    <source>
        <dbReference type="Proteomes" id="UP000598997"/>
    </source>
</evidence>
<gene>
    <name evidence="3" type="ORF">GCM10010989_29340</name>
</gene>
<reference evidence="3 4" key="1">
    <citation type="journal article" date="2014" name="Int. J. Syst. Evol. Microbiol.">
        <title>Complete genome sequence of Corynebacterium casei LMG S-19264T (=DSM 44701T), isolated from a smear-ripened cheese.</title>
        <authorList>
            <consortium name="US DOE Joint Genome Institute (JGI-PGF)"/>
            <person name="Walter F."/>
            <person name="Albersmeier A."/>
            <person name="Kalinowski J."/>
            <person name="Ruckert C."/>
        </authorList>
    </citation>
    <scope>NUCLEOTIDE SEQUENCE [LARGE SCALE GENOMIC DNA]</scope>
    <source>
        <strain evidence="3 4">CGMCC 1.15358</strain>
    </source>
</reference>
<feature type="domain" description="Alginate export" evidence="2">
    <location>
        <begin position="120"/>
        <end position="184"/>
    </location>
</feature>
<dbReference type="InterPro" id="IPR025388">
    <property type="entry name" value="Alginate_export_dom"/>
</dbReference>
<dbReference type="Proteomes" id="UP000598997">
    <property type="component" value="Unassembled WGS sequence"/>
</dbReference>
<sequence length="418" mass="43953">MPGFMEVSAMRKQVLLLAAVSGAALGIGGTANAKAGDPVTIGEGVTLDPIIGGVLRYEMVEQDDLGLDADALTIGMVAGAELKASGFSVLAEAEGTLALVDNYNDTIAGNNGYLGAEPYSVVADPESVELNRLQVGYAGKFGSVTVGRQRIVLGNARFVGNVGWRQNEQTFDAVRATAKFGPAYVDATYSISQRTIFGADAGARTAFDGDHVFLNAGLKVAGVDVTGFAYLLDYDIDEPTLGTSSQTYGAIATGALPVGPKVKLNFLASYARQSDYGDNPVDYSADYINAELGTAVAGVALKAGYEKLGSDDGIKGFATPMATLHAFNGFADLFLNTPNTGIEDYYGSLGYAFKGVTAGVTYHKFESDVGGLDYGEEWDATLGFKLGGYPFLVKYANYDAEDFGADTQKLWIQVSFAY</sequence>
<evidence type="ECO:0000256" key="1">
    <source>
        <dbReference type="SAM" id="SignalP"/>
    </source>
</evidence>
<feature type="chain" id="PRO_5036903909" description="Alginate export domain-containing protein" evidence="1">
    <location>
        <begin position="34"/>
        <end position="418"/>
    </location>
</feature>
<keyword evidence="4" id="KW-1185">Reference proteome</keyword>
<dbReference type="AlphaFoldDB" id="A0A916YN39"/>
<dbReference type="Pfam" id="PF13372">
    <property type="entry name" value="Alginate_exp"/>
    <property type="match status" value="1"/>
</dbReference>
<dbReference type="InterPro" id="IPR023614">
    <property type="entry name" value="Porin_dom_sf"/>
</dbReference>
<evidence type="ECO:0000313" key="3">
    <source>
        <dbReference type="EMBL" id="GGD53276.1"/>
    </source>
</evidence>
<dbReference type="SUPFAM" id="SSF56935">
    <property type="entry name" value="Porins"/>
    <property type="match status" value="1"/>
</dbReference>
<protein>
    <recommendedName>
        <fullName evidence="2">Alginate export domain-containing protein</fullName>
    </recommendedName>
</protein>
<dbReference type="EMBL" id="BMIO01000014">
    <property type="protein sequence ID" value="GGD53276.1"/>
    <property type="molecule type" value="Genomic_DNA"/>
</dbReference>